<evidence type="ECO:0000256" key="17">
    <source>
        <dbReference type="SAM" id="Phobius"/>
    </source>
</evidence>
<dbReference type="FunFam" id="1.20.1560.10:FF:000002">
    <property type="entry name" value="ABC transporter C family member 5"/>
    <property type="match status" value="1"/>
</dbReference>
<evidence type="ECO:0000256" key="15">
    <source>
        <dbReference type="ARBA" id="ARBA00082971"/>
    </source>
</evidence>
<feature type="transmembrane region" description="Helical" evidence="17">
    <location>
        <begin position="1086"/>
        <end position="1104"/>
    </location>
</feature>
<evidence type="ECO:0000259" key="18">
    <source>
        <dbReference type="PROSITE" id="PS50893"/>
    </source>
</evidence>
<dbReference type="Gene3D" id="3.40.50.300">
    <property type="entry name" value="P-loop containing nucleotide triphosphate hydrolases"/>
    <property type="match status" value="2"/>
</dbReference>
<evidence type="ECO:0000256" key="8">
    <source>
        <dbReference type="ARBA" id="ARBA00022967"/>
    </source>
</evidence>
<feature type="domain" description="ABC transporter" evidence="18">
    <location>
        <begin position="654"/>
        <end position="877"/>
    </location>
</feature>
<dbReference type="CDD" id="cd18580">
    <property type="entry name" value="ABC_6TM_ABCC_D2"/>
    <property type="match status" value="1"/>
</dbReference>
<dbReference type="Pfam" id="PF00005">
    <property type="entry name" value="ABC_tran"/>
    <property type="match status" value="2"/>
</dbReference>
<evidence type="ECO:0000256" key="16">
    <source>
        <dbReference type="SAM" id="MobiDB-lite"/>
    </source>
</evidence>
<name>B9FC70_ORYSJ</name>
<dbReference type="CDD" id="cd03250">
    <property type="entry name" value="ABCC_MRP_domain1"/>
    <property type="match status" value="1"/>
</dbReference>
<feature type="transmembrane region" description="Helical" evidence="17">
    <location>
        <begin position="577"/>
        <end position="601"/>
    </location>
</feature>
<feature type="transmembrane region" description="Helical" evidence="17">
    <location>
        <begin position="1110"/>
        <end position="1129"/>
    </location>
</feature>
<dbReference type="Proteomes" id="UP000007752">
    <property type="component" value="Chromosome 4"/>
</dbReference>
<feature type="region of interest" description="Disordered" evidence="16">
    <location>
        <begin position="888"/>
        <end position="946"/>
    </location>
</feature>
<keyword evidence="4 17" id="KW-0812">Transmembrane</keyword>
<comment type="subcellular location">
    <subcellularLocation>
        <location evidence="1">Membrane</location>
        <topology evidence="1">Multi-pass membrane protein</topology>
    </subcellularLocation>
</comment>
<evidence type="ECO:0000259" key="19">
    <source>
        <dbReference type="PROSITE" id="PS50929"/>
    </source>
</evidence>
<feature type="transmembrane region" description="Helical" evidence="17">
    <location>
        <begin position="1198"/>
        <end position="1216"/>
    </location>
</feature>
<dbReference type="FunFam" id="1.20.1560.10:FF:000003">
    <property type="entry name" value="ABC transporter C family member 10"/>
    <property type="match status" value="1"/>
</dbReference>
<feature type="compositionally biased region" description="Acidic residues" evidence="16">
    <location>
        <begin position="905"/>
        <end position="917"/>
    </location>
</feature>
<evidence type="ECO:0000256" key="7">
    <source>
        <dbReference type="ARBA" id="ARBA00022840"/>
    </source>
</evidence>
<protein>
    <recommendedName>
        <fullName evidence="12">ABC transporter C family member 13</fullName>
    </recommendedName>
    <alternativeName>
        <fullName evidence="14">Multidrug resistance-associated protein 13</fullName>
    </alternativeName>
    <alternativeName>
        <fullName evidence="15">OsMRP5</fullName>
    </alternativeName>
    <alternativeName>
        <fullName evidence="13">Protein LOW PHYTIC ACID 2</fullName>
    </alternativeName>
</protein>
<dbReference type="SUPFAM" id="SSF90123">
    <property type="entry name" value="ABC transporter transmembrane region"/>
    <property type="match status" value="2"/>
</dbReference>
<keyword evidence="8" id="KW-1278">Translocase</keyword>
<dbReference type="PANTHER" id="PTHR24223:SF165">
    <property type="entry name" value="ABC TRANSPORTER C FAMILY MEMBER 15-RELATED"/>
    <property type="match status" value="1"/>
</dbReference>
<feature type="transmembrane region" description="Helical" evidence="17">
    <location>
        <begin position="964"/>
        <end position="991"/>
    </location>
</feature>
<keyword evidence="5" id="KW-0677">Repeat</keyword>
<evidence type="ECO:0000256" key="5">
    <source>
        <dbReference type="ARBA" id="ARBA00022737"/>
    </source>
</evidence>
<reference evidence="20" key="2">
    <citation type="submission" date="2008-12" db="EMBL/GenBank/DDBJ databases">
        <title>Improved gene annotation of the rice (Oryza sativa) genomes.</title>
        <authorList>
            <person name="Wang J."/>
            <person name="Li R."/>
            <person name="Fan W."/>
            <person name="Huang Q."/>
            <person name="Zhang J."/>
            <person name="Zhou Y."/>
            <person name="Hu Y."/>
            <person name="Zi S."/>
            <person name="Li J."/>
            <person name="Ni P."/>
            <person name="Zheng H."/>
            <person name="Zhang Y."/>
            <person name="Zhao M."/>
            <person name="Hao Q."/>
            <person name="McDermott J."/>
            <person name="Samudrala R."/>
            <person name="Kristiansen K."/>
            <person name="Wong G.K.-S."/>
        </authorList>
    </citation>
    <scope>NUCLEOTIDE SEQUENCE</scope>
</reference>
<feature type="domain" description="ABC transporter" evidence="18">
    <location>
        <begin position="1291"/>
        <end position="1523"/>
    </location>
</feature>
<dbReference type="FunFam" id="3.40.50.300:FF:000169">
    <property type="entry name" value="ABC transporter C family member 3"/>
    <property type="match status" value="1"/>
</dbReference>
<feature type="transmembrane region" description="Helical" evidence="17">
    <location>
        <begin position="113"/>
        <end position="135"/>
    </location>
</feature>
<sequence length="1532" mass="172379">MEGASLHLHVLARIPETAQQAFLRWGLLRDSSNSTKLQHLQEWQEMYSPCFWMDAFALIHLIFIMSILVQFLYKRIRWCRQRFKTSTAESKHSYQEQKNTDKKLGITYQASKVCCLLNLASHTLKIVVLLLQGSISDCKYPAFVLGESVQVLSWIILSLVVFSFQKTKSAKLPFIIRAWWIFSFLQSITSVVFDLRSILLDHEYLGPEKWINLFMLVICTLLFVISARGKTGITLVDNSITEPLLSPSTGQQTEIKRPCPYGKANLLQLVTFSWMNPVFAIGYKKPLDKNDVPDVYGKDSAEFLSDSFKKIIDDVENRHGLNTKSIYTAMFLFIRRKAIMNAGFAVLSASASYVGPSLINDLVKYLGGERQYGLKRGYLLAVAFLSAKVVETVAQRQWIFGARQLGMRLRAALISHIYQKGLRLSCSSRQKHTSGEIINYMSVDVQRITDVIWYTNYIWMLPIQLSLAVYVLHQNLGVGAWAGLAATLAIMACNIPLTRMQKRLQAKIMAAKDGRMKSTTEVLRSMKILKLQAWDMQYLQKLEALRNEEYNWLWRSVRLSAVTTFIFWGAPAFISSITFGACILMGIPLTAGTVLSALATFRMLQDPIFTLPDLLSVFAQGKVSGDRVAKYLQEEELKYDAVIEIPRNDTEYDIEIDHGIFSWELETTSPTLKDVELKVKRGMKVAICGMVGSGKSSLLSSILGEMPKLAGTVRVSGSKAYVPQSAWILSGNIRDNILFGNPYDKEKYDKIIQACALTKDLELFANGDLTEIGERGINMSGGQKQRIQIARSVYEDADIYLFDDPFSAVDAHTGSQLFKDCLMGILKDKTILYVTHQVEFLPTADLILVMQDGNIVQKGKFDELLQQNIGFEAIVGAHSQALESVINAESSSRVTSTENSKPADTDDEFEAENETDDQIQGITKQESAHDVSQDINEKGRLTQDEEREKGGIGKKVYWAYLRAVYGGALVPVTIAAQSFFQIFQVASNYWMAWASPPTSATRPTVGLGLMFAVYIALSIGSALCVFARSMLVSLIGLLTSEKFFKNMLHCIMRAPMSFFDSTPTGRILNRASNDQSVLDLEIANKLGWCVFSVIQILGTIGVMSQVAWPVFAIFVPVTVVCFMCQRYYIPTARELARLSQIQRAPILHHFAESLTGASSIRAYGQKDRFRKSNLGLVDNHSRPWFHNISSMEWLSFRLNMLSNFVFAFSLTLLVSLPEGFINPSIAGLAVTYALNLNSQLASIIWNICNTENKMISVERILQYSRIPSEAPLVVDYRRPPNNWPLDGNINIRCLEVRYAEHLPSVLRNISCTIPGRKKVGIVGRTGSGKSTLIQALFRIVEPREGTIEIDNIDICRIGLHDLRGRLSIIPQDPTMFEGTVRGNLDPVNEYSDQRIWEILDKCQLGDIVRQSPKKLDSTVVENGENWSVGQRQLFCLGRVLLKRSNVLILDEATASVDSSTDAIIQETIRDEFRDCTVLTIAHRIHTVIDSDLILVFSEGRIIEYDTPLKLLENENSEFSRLIKEYSRRSKGF</sequence>
<evidence type="ECO:0000256" key="2">
    <source>
        <dbReference type="ARBA" id="ARBA00009726"/>
    </source>
</evidence>
<accession>B9FC70</accession>
<feature type="transmembrane region" description="Helical" evidence="17">
    <location>
        <begin position="478"/>
        <end position="497"/>
    </location>
</feature>
<dbReference type="InterPro" id="IPR044726">
    <property type="entry name" value="ABCC_6TM_D2"/>
</dbReference>
<dbReference type="CDD" id="cd03244">
    <property type="entry name" value="ABCC_MRP_domain2"/>
    <property type="match status" value="1"/>
</dbReference>
<dbReference type="Gene3D" id="1.20.1560.10">
    <property type="entry name" value="ABC transporter type 1, transmembrane domain"/>
    <property type="match status" value="2"/>
</dbReference>
<proteinExistence type="inferred from homology"/>
<evidence type="ECO:0000256" key="13">
    <source>
        <dbReference type="ARBA" id="ARBA00075361"/>
    </source>
</evidence>
<dbReference type="InterPro" id="IPR003439">
    <property type="entry name" value="ABC_transporter-like_ATP-bd"/>
</dbReference>
<dbReference type="Pfam" id="PF00664">
    <property type="entry name" value="ABC_membrane"/>
    <property type="match status" value="2"/>
</dbReference>
<dbReference type="InterPro" id="IPR011527">
    <property type="entry name" value="ABC1_TM_dom"/>
</dbReference>
<dbReference type="InterPro" id="IPR036640">
    <property type="entry name" value="ABC1_TM_sf"/>
</dbReference>
<dbReference type="PROSITE" id="PS50929">
    <property type="entry name" value="ABC_TM1F"/>
    <property type="match status" value="2"/>
</dbReference>
<evidence type="ECO:0000313" key="20">
    <source>
        <dbReference type="EMBL" id="EEE61575.1"/>
    </source>
</evidence>
<dbReference type="FunFam" id="3.40.50.300:FF:000508">
    <property type="entry name" value="ABC transporter C family member 5"/>
    <property type="match status" value="1"/>
</dbReference>
<feature type="transmembrane region" description="Helical" evidence="17">
    <location>
        <begin position="210"/>
        <end position="227"/>
    </location>
</feature>
<evidence type="ECO:0000256" key="14">
    <source>
        <dbReference type="ARBA" id="ARBA00079144"/>
    </source>
</evidence>
<dbReference type="EMBL" id="CM000141">
    <property type="protein sequence ID" value="EEE61575.1"/>
    <property type="molecule type" value="Genomic_DNA"/>
</dbReference>
<feature type="transmembrane region" description="Helical" evidence="17">
    <location>
        <begin position="552"/>
        <end position="571"/>
    </location>
</feature>
<keyword evidence="3" id="KW-0813">Transport</keyword>
<dbReference type="SMART" id="SM00382">
    <property type="entry name" value="AAA"/>
    <property type="match status" value="2"/>
</dbReference>
<evidence type="ECO:0000256" key="9">
    <source>
        <dbReference type="ARBA" id="ARBA00022989"/>
    </source>
</evidence>
<keyword evidence="6" id="KW-0547">Nucleotide-binding</keyword>
<keyword evidence="7" id="KW-0067">ATP-binding</keyword>
<dbReference type="InterPro" id="IPR027417">
    <property type="entry name" value="P-loop_NTPase"/>
</dbReference>
<gene>
    <name evidence="20" type="ORF">OsJ_15949</name>
</gene>
<evidence type="ECO:0000256" key="6">
    <source>
        <dbReference type="ARBA" id="ARBA00022741"/>
    </source>
</evidence>
<feature type="transmembrane region" description="Helical" evidence="17">
    <location>
        <begin position="141"/>
        <end position="162"/>
    </location>
</feature>
<feature type="compositionally biased region" description="Polar residues" evidence="16">
    <location>
        <begin position="888"/>
        <end position="902"/>
    </location>
</feature>
<dbReference type="InterPro" id="IPR003593">
    <property type="entry name" value="AAA+_ATPase"/>
</dbReference>
<feature type="domain" description="ABC transmembrane type-1" evidence="19">
    <location>
        <begin position="344"/>
        <end position="620"/>
    </location>
</feature>
<feature type="transmembrane region" description="Helical" evidence="17">
    <location>
        <begin position="1011"/>
        <end position="1038"/>
    </location>
</feature>
<dbReference type="InterPro" id="IPR017871">
    <property type="entry name" value="ABC_transporter-like_CS"/>
</dbReference>
<evidence type="ECO:0000256" key="10">
    <source>
        <dbReference type="ARBA" id="ARBA00023136"/>
    </source>
</evidence>
<dbReference type="GO" id="GO:0140359">
    <property type="term" value="F:ABC-type transporter activity"/>
    <property type="evidence" value="ECO:0007669"/>
    <property type="project" value="InterPro"/>
</dbReference>
<evidence type="ECO:0000256" key="12">
    <source>
        <dbReference type="ARBA" id="ARBA00068520"/>
    </source>
</evidence>
<comment type="similarity">
    <text evidence="2">Belongs to the ABC transporter superfamily. ABCC family. Conjugate transporter (TC 3.A.1.208) subfamily.</text>
</comment>
<dbReference type="PROSITE" id="PS50893">
    <property type="entry name" value="ABC_TRANSPORTER_2"/>
    <property type="match status" value="2"/>
</dbReference>
<dbReference type="CDD" id="cd18579">
    <property type="entry name" value="ABC_6TM_ABCC_D1"/>
    <property type="match status" value="1"/>
</dbReference>
<dbReference type="InterPro" id="IPR050173">
    <property type="entry name" value="ABC_transporter_C-like"/>
</dbReference>
<organism evidence="20">
    <name type="scientific">Oryza sativa subsp. japonica</name>
    <name type="common">Rice</name>
    <dbReference type="NCBI Taxonomy" id="39947"/>
    <lineage>
        <taxon>Eukaryota</taxon>
        <taxon>Viridiplantae</taxon>
        <taxon>Streptophyta</taxon>
        <taxon>Embryophyta</taxon>
        <taxon>Tracheophyta</taxon>
        <taxon>Spermatophyta</taxon>
        <taxon>Magnoliopsida</taxon>
        <taxon>Liliopsida</taxon>
        <taxon>Poales</taxon>
        <taxon>Poaceae</taxon>
        <taxon>BOP clade</taxon>
        <taxon>Oryzoideae</taxon>
        <taxon>Oryzeae</taxon>
        <taxon>Oryzinae</taxon>
        <taxon>Oryza</taxon>
        <taxon>Oryza sativa</taxon>
    </lineage>
</organism>
<keyword evidence="9 17" id="KW-1133">Transmembrane helix</keyword>
<comment type="function">
    <text evidence="11">ABC transporter that may affect phytic acid transport and compartmentalization. May function directly or indirectly in removing phytic acid from the cytosol or in vesicle trafficking. Required for phytic acid accumulation in developing seeds. Phytic acid is the primary storage form of phosphorus in cereal grains and other plant seeds.</text>
</comment>
<dbReference type="GO" id="GO:0016887">
    <property type="term" value="F:ATP hydrolysis activity"/>
    <property type="evidence" value="ECO:0007669"/>
    <property type="project" value="InterPro"/>
</dbReference>
<feature type="domain" description="ABC transmembrane type-1" evidence="19">
    <location>
        <begin position="972"/>
        <end position="1252"/>
    </location>
</feature>
<feature type="transmembrane region" description="Helical" evidence="17">
    <location>
        <begin position="51"/>
        <end position="73"/>
    </location>
</feature>
<evidence type="ECO:0000256" key="1">
    <source>
        <dbReference type="ARBA" id="ARBA00004141"/>
    </source>
</evidence>
<reference evidence="20" key="1">
    <citation type="journal article" date="2005" name="PLoS Biol.">
        <title>The genomes of Oryza sativa: a history of duplications.</title>
        <authorList>
            <person name="Yu J."/>
            <person name="Wang J."/>
            <person name="Lin W."/>
            <person name="Li S."/>
            <person name="Li H."/>
            <person name="Zhou J."/>
            <person name="Ni P."/>
            <person name="Dong W."/>
            <person name="Hu S."/>
            <person name="Zeng C."/>
            <person name="Zhang J."/>
            <person name="Zhang Y."/>
            <person name="Li R."/>
            <person name="Xu Z."/>
            <person name="Li S."/>
            <person name="Li X."/>
            <person name="Zheng H."/>
            <person name="Cong L."/>
            <person name="Lin L."/>
            <person name="Yin J."/>
            <person name="Geng J."/>
            <person name="Li G."/>
            <person name="Shi J."/>
            <person name="Liu J."/>
            <person name="Lv H."/>
            <person name="Li J."/>
            <person name="Wang J."/>
            <person name="Deng Y."/>
            <person name="Ran L."/>
            <person name="Shi X."/>
            <person name="Wang X."/>
            <person name="Wu Q."/>
            <person name="Li C."/>
            <person name="Ren X."/>
            <person name="Wang J."/>
            <person name="Wang X."/>
            <person name="Li D."/>
            <person name="Liu D."/>
            <person name="Zhang X."/>
            <person name="Ji Z."/>
            <person name="Zhao W."/>
            <person name="Sun Y."/>
            <person name="Zhang Z."/>
            <person name="Bao J."/>
            <person name="Han Y."/>
            <person name="Dong L."/>
            <person name="Ji J."/>
            <person name="Chen P."/>
            <person name="Wu S."/>
            <person name="Liu J."/>
            <person name="Xiao Y."/>
            <person name="Bu D."/>
            <person name="Tan J."/>
            <person name="Yang L."/>
            <person name="Ye C."/>
            <person name="Zhang J."/>
            <person name="Xu J."/>
            <person name="Zhou Y."/>
            <person name="Yu Y."/>
            <person name="Zhang B."/>
            <person name="Zhuang S."/>
            <person name="Wei H."/>
            <person name="Liu B."/>
            <person name="Lei M."/>
            <person name="Yu H."/>
            <person name="Li Y."/>
            <person name="Xu H."/>
            <person name="Wei S."/>
            <person name="He X."/>
            <person name="Fang L."/>
            <person name="Zhang Z."/>
            <person name="Zhang Y."/>
            <person name="Huang X."/>
            <person name="Su Z."/>
            <person name="Tong W."/>
            <person name="Li J."/>
            <person name="Tong Z."/>
            <person name="Li S."/>
            <person name="Ye J."/>
            <person name="Wang L."/>
            <person name="Fang L."/>
            <person name="Lei T."/>
            <person name="Chen C."/>
            <person name="Chen H."/>
            <person name="Xu Z."/>
            <person name="Li H."/>
            <person name="Huang H."/>
            <person name="Zhang F."/>
            <person name="Xu H."/>
            <person name="Li N."/>
            <person name="Zhao C."/>
            <person name="Li S."/>
            <person name="Dong L."/>
            <person name="Huang Y."/>
            <person name="Li L."/>
            <person name="Xi Y."/>
            <person name="Qi Q."/>
            <person name="Li W."/>
            <person name="Zhang B."/>
            <person name="Hu W."/>
            <person name="Zhang Y."/>
            <person name="Tian X."/>
            <person name="Jiao Y."/>
            <person name="Liang X."/>
            <person name="Jin J."/>
            <person name="Gao L."/>
            <person name="Zheng W."/>
            <person name="Hao B."/>
            <person name="Liu S."/>
            <person name="Wang W."/>
            <person name="Yuan L."/>
            <person name="Cao M."/>
            <person name="McDermott J."/>
            <person name="Samudrala R."/>
            <person name="Wang J."/>
            <person name="Wong G.K."/>
            <person name="Yang H."/>
        </authorList>
    </citation>
    <scope>NUCLEOTIDE SEQUENCE [LARGE SCALE GENOMIC DNA]</scope>
</reference>
<feature type="transmembrane region" description="Helical" evidence="17">
    <location>
        <begin position="174"/>
        <end position="198"/>
    </location>
</feature>
<evidence type="ECO:0000256" key="4">
    <source>
        <dbReference type="ARBA" id="ARBA00022692"/>
    </source>
</evidence>
<dbReference type="InterPro" id="IPR044746">
    <property type="entry name" value="ABCC_6TM_D1"/>
</dbReference>
<evidence type="ECO:0000256" key="3">
    <source>
        <dbReference type="ARBA" id="ARBA00022448"/>
    </source>
</evidence>
<feature type="transmembrane region" description="Helical" evidence="17">
    <location>
        <begin position="451"/>
        <end position="472"/>
    </location>
</feature>
<dbReference type="PROSITE" id="PS00211">
    <property type="entry name" value="ABC_TRANSPORTER_1"/>
    <property type="match status" value="1"/>
</dbReference>
<keyword evidence="10 17" id="KW-0472">Membrane</keyword>
<dbReference type="PANTHER" id="PTHR24223">
    <property type="entry name" value="ATP-BINDING CASSETTE SUB-FAMILY C"/>
    <property type="match status" value="1"/>
</dbReference>
<dbReference type="SUPFAM" id="SSF52540">
    <property type="entry name" value="P-loop containing nucleoside triphosphate hydrolases"/>
    <property type="match status" value="2"/>
</dbReference>
<dbReference type="GO" id="GO:0005524">
    <property type="term" value="F:ATP binding"/>
    <property type="evidence" value="ECO:0007669"/>
    <property type="project" value="UniProtKB-KW"/>
</dbReference>
<feature type="compositionally biased region" description="Basic and acidic residues" evidence="16">
    <location>
        <begin position="926"/>
        <end position="946"/>
    </location>
</feature>
<dbReference type="GO" id="GO:0016020">
    <property type="term" value="C:membrane"/>
    <property type="evidence" value="ECO:0007669"/>
    <property type="project" value="UniProtKB-SubCell"/>
</dbReference>
<evidence type="ECO:0000256" key="11">
    <source>
        <dbReference type="ARBA" id="ARBA00057614"/>
    </source>
</evidence>